<dbReference type="PANTHER" id="PTHR10909:SF377">
    <property type="entry name" value="ACYL-COENZYME A OXIDASE"/>
    <property type="match status" value="1"/>
</dbReference>
<dbReference type="GeneID" id="31356259"/>
<dbReference type="Gene3D" id="1.20.140.10">
    <property type="entry name" value="Butyryl-CoA Dehydrogenase, subunit A, domain 3"/>
    <property type="match status" value="1"/>
</dbReference>
<dbReference type="STRING" id="670386.D3AX97"/>
<dbReference type="GO" id="GO:0005777">
    <property type="term" value="C:peroxisome"/>
    <property type="evidence" value="ECO:0007669"/>
    <property type="project" value="InterPro"/>
</dbReference>
<dbReference type="AlphaFoldDB" id="D3AX97"/>
<keyword evidence="5" id="KW-1185">Reference proteome</keyword>
<dbReference type="InParanoid" id="D3AX97"/>
<proteinExistence type="inferred from homology"/>
<dbReference type="GO" id="GO:0055088">
    <property type="term" value="P:lipid homeostasis"/>
    <property type="evidence" value="ECO:0007669"/>
    <property type="project" value="TreeGrafter"/>
</dbReference>
<dbReference type="RefSeq" id="XP_020438271.1">
    <property type="nucleotide sequence ID" value="XM_020571748.1"/>
</dbReference>
<dbReference type="PANTHER" id="PTHR10909">
    <property type="entry name" value="ELECTRON TRANSPORT OXIDOREDUCTASE"/>
    <property type="match status" value="1"/>
</dbReference>
<dbReference type="SUPFAM" id="SSF47203">
    <property type="entry name" value="Acyl-CoA dehydrogenase C-terminal domain-like"/>
    <property type="match status" value="1"/>
</dbReference>
<dbReference type="GO" id="GO:0033540">
    <property type="term" value="P:fatty acid beta-oxidation using acyl-CoA oxidase"/>
    <property type="evidence" value="ECO:0007669"/>
    <property type="project" value="TreeGrafter"/>
</dbReference>
<dbReference type="InterPro" id="IPR012258">
    <property type="entry name" value="Acyl-CoA_oxidase"/>
</dbReference>
<organism evidence="4 5">
    <name type="scientific">Heterostelium pallidum (strain ATCC 26659 / Pp 5 / PN500)</name>
    <name type="common">Cellular slime mold</name>
    <name type="synonym">Polysphondylium pallidum</name>
    <dbReference type="NCBI Taxonomy" id="670386"/>
    <lineage>
        <taxon>Eukaryota</taxon>
        <taxon>Amoebozoa</taxon>
        <taxon>Evosea</taxon>
        <taxon>Eumycetozoa</taxon>
        <taxon>Dictyostelia</taxon>
        <taxon>Acytosteliales</taxon>
        <taxon>Acytosteliaceae</taxon>
        <taxon>Heterostelium</taxon>
    </lineage>
</organism>
<dbReference type="InterPro" id="IPR002655">
    <property type="entry name" value="Acyl-CoA_oxidase_C"/>
</dbReference>
<evidence type="ECO:0000313" key="5">
    <source>
        <dbReference type="Proteomes" id="UP000001396"/>
    </source>
</evidence>
<reference evidence="4 5" key="1">
    <citation type="journal article" date="2011" name="Genome Res.">
        <title>Phylogeny-wide analysis of social amoeba genomes highlights ancient origins for complex intercellular communication.</title>
        <authorList>
            <person name="Heidel A.J."/>
            <person name="Lawal H.M."/>
            <person name="Felder M."/>
            <person name="Schilde C."/>
            <person name="Helps N.R."/>
            <person name="Tunggal B."/>
            <person name="Rivero F."/>
            <person name="John U."/>
            <person name="Schleicher M."/>
            <person name="Eichinger L."/>
            <person name="Platzer M."/>
            <person name="Noegel A.A."/>
            <person name="Schaap P."/>
            <person name="Gloeckner G."/>
        </authorList>
    </citation>
    <scope>NUCLEOTIDE SEQUENCE [LARGE SCALE GENOMIC DNA]</scope>
    <source>
        <strain evidence="5">ATCC 26659 / Pp 5 / PN500</strain>
    </source>
</reference>
<protein>
    <recommendedName>
        <fullName evidence="3">Acyl-CoA oxidase C-terminal domain-containing protein</fullName>
    </recommendedName>
</protein>
<dbReference type="GO" id="GO:0071949">
    <property type="term" value="F:FAD binding"/>
    <property type="evidence" value="ECO:0007669"/>
    <property type="project" value="InterPro"/>
</dbReference>
<evidence type="ECO:0000259" key="3">
    <source>
        <dbReference type="Pfam" id="PF01756"/>
    </source>
</evidence>
<gene>
    <name evidence="4" type="ORF">PPL_00728</name>
</gene>
<dbReference type="InterPro" id="IPR036250">
    <property type="entry name" value="AcylCo_DH-like_C"/>
</dbReference>
<evidence type="ECO:0000256" key="2">
    <source>
        <dbReference type="ARBA" id="ARBA00023002"/>
    </source>
</evidence>
<feature type="domain" description="Acyl-CoA oxidase C-terminal" evidence="3">
    <location>
        <begin position="211"/>
        <end position="340"/>
    </location>
</feature>
<accession>D3AX97</accession>
<dbReference type="GO" id="GO:0005504">
    <property type="term" value="F:fatty acid binding"/>
    <property type="evidence" value="ECO:0007669"/>
    <property type="project" value="TreeGrafter"/>
</dbReference>
<dbReference type="EMBL" id="ADBJ01000003">
    <property type="protein sequence ID" value="EFA86166.1"/>
    <property type="molecule type" value="Genomic_DNA"/>
</dbReference>
<dbReference type="Proteomes" id="UP000001396">
    <property type="component" value="Unassembled WGS sequence"/>
</dbReference>
<dbReference type="Pfam" id="PF01756">
    <property type="entry name" value="ACOX"/>
    <property type="match status" value="1"/>
</dbReference>
<evidence type="ECO:0000256" key="1">
    <source>
        <dbReference type="ARBA" id="ARBA00006288"/>
    </source>
</evidence>
<keyword evidence="2" id="KW-0560">Oxidoreductase</keyword>
<comment type="caution">
    <text evidence="4">The sequence shown here is derived from an EMBL/GenBank/DDBJ whole genome shotgun (WGS) entry which is preliminary data.</text>
</comment>
<sequence length="343" mass="38788">MLADFYSNCINSSIDAKFIERFERIQCHILPNHLSSNAVAAAIQSPIAPLSPVQRVDPVEIKQAIKPVQYKEFKDSFPFSVKMSLLETVHNLREKNILSNPSIQSKLMVSIVKTVMFDLYNQRLSKFFRQPAVPQFARPLCAAAKALYTRHSLFTMMECNSILGRQDIDIIHGDKTGQLLRLAKFIVANAPSQSFNIQTPNQDPTSFLTNFDNLVKLFEMRDIKKSNELKQMIAKAGQHVFSNENQMIAAINENSNFAVKAAIAHMESSMLKETSNNQQNSVIRQIILLDSLVKIQDDLGWIVANHLISEEMAMELPFIISELIISLAPHTLILVDSFEVNRK</sequence>
<comment type="similarity">
    <text evidence="1">Belongs to the acyl-CoA oxidase family.</text>
</comment>
<evidence type="ECO:0000313" key="4">
    <source>
        <dbReference type="EMBL" id="EFA86166.1"/>
    </source>
</evidence>
<dbReference type="GO" id="GO:0003997">
    <property type="term" value="F:acyl-CoA oxidase activity"/>
    <property type="evidence" value="ECO:0007669"/>
    <property type="project" value="InterPro"/>
</dbReference>
<name>D3AX97_HETP5</name>